<feature type="chain" id="PRO_5045014318" description="Thiol:disulfide interchange protein" evidence="7">
    <location>
        <begin position="20"/>
        <end position="240"/>
    </location>
</feature>
<dbReference type="InterPro" id="IPR036249">
    <property type="entry name" value="Thioredoxin-like_sf"/>
</dbReference>
<gene>
    <name evidence="9" type="ORF">SAMN06295970_11829</name>
</gene>
<dbReference type="CDD" id="cd03020">
    <property type="entry name" value="DsbA_DsbC_DsbG"/>
    <property type="match status" value="1"/>
</dbReference>
<dbReference type="PANTHER" id="PTHR35272">
    <property type="entry name" value="THIOL:DISULFIDE INTERCHANGE PROTEIN DSBC-RELATED"/>
    <property type="match status" value="1"/>
</dbReference>
<evidence type="ECO:0000256" key="6">
    <source>
        <dbReference type="ARBA" id="ARBA00023284"/>
    </source>
</evidence>
<evidence type="ECO:0000313" key="10">
    <source>
        <dbReference type="Proteomes" id="UP001158049"/>
    </source>
</evidence>
<dbReference type="Pfam" id="PF13098">
    <property type="entry name" value="Thioredoxin_2"/>
    <property type="match status" value="1"/>
</dbReference>
<evidence type="ECO:0000256" key="3">
    <source>
        <dbReference type="ARBA" id="ARBA00022729"/>
    </source>
</evidence>
<evidence type="ECO:0000256" key="7">
    <source>
        <dbReference type="RuleBase" id="RU364038"/>
    </source>
</evidence>
<evidence type="ECO:0000256" key="4">
    <source>
        <dbReference type="ARBA" id="ARBA00022764"/>
    </source>
</evidence>
<sequence length="240" mass="26337">MKKTLLALALAVTSLTALAAQPAMDPDTAMVLNKLKQSYPSTTFGNIEKSALPGVYEITMGKNIAYTDKEGRYFLFGSVYDMQTRQDLTAPKREALNKIDVTKLPLADAFVTKRGNGARTIYLFTDPDCPYCKKLEPELAKLDNVTIYTFLFPIDSLHPDARNKAESIWCAKDKQGAWNSLMIAGQVPESKKCANPVERNVALAEKLNIRGTPFLMSADGRSLPGAAPAEKITAWLEGSQ</sequence>
<comment type="subcellular location">
    <subcellularLocation>
        <location evidence="1 7">Periplasm</location>
    </subcellularLocation>
</comment>
<keyword evidence="3 7" id="KW-0732">Signal</keyword>
<name>A0ABY1QIP3_9BURK</name>
<proteinExistence type="inferred from homology"/>
<dbReference type="InterPro" id="IPR013766">
    <property type="entry name" value="Thioredoxin_domain"/>
</dbReference>
<evidence type="ECO:0000256" key="2">
    <source>
        <dbReference type="ARBA" id="ARBA00009813"/>
    </source>
</evidence>
<comment type="function">
    <text evidence="7">Required for disulfide bond formation in some periplasmic proteins. Acts by transferring its disulfide bond to other proteins and is reduced in the process.</text>
</comment>
<dbReference type="Gene3D" id="3.40.30.10">
    <property type="entry name" value="Glutaredoxin"/>
    <property type="match status" value="1"/>
</dbReference>
<dbReference type="InterPro" id="IPR018950">
    <property type="entry name" value="DiS-bond_isomerase_DsbC/G_N"/>
</dbReference>
<keyword evidence="10" id="KW-1185">Reference proteome</keyword>
<keyword evidence="5" id="KW-1015">Disulfide bond</keyword>
<dbReference type="PROSITE" id="PS51352">
    <property type="entry name" value="THIOREDOXIN_2"/>
    <property type="match status" value="1"/>
</dbReference>
<keyword evidence="4 7" id="KW-0574">Periplasm</keyword>
<feature type="domain" description="Thioredoxin" evidence="8">
    <location>
        <begin position="84"/>
        <end position="240"/>
    </location>
</feature>
<evidence type="ECO:0000256" key="5">
    <source>
        <dbReference type="ARBA" id="ARBA00023157"/>
    </source>
</evidence>
<dbReference type="PANTHER" id="PTHR35272:SF3">
    <property type="entry name" value="THIOL:DISULFIDE INTERCHANGE PROTEIN DSBC"/>
    <property type="match status" value="1"/>
</dbReference>
<comment type="similarity">
    <text evidence="2 7">Belongs to the thioredoxin family. DsbC subfamily.</text>
</comment>
<evidence type="ECO:0000256" key="1">
    <source>
        <dbReference type="ARBA" id="ARBA00004418"/>
    </source>
</evidence>
<dbReference type="Pfam" id="PF10411">
    <property type="entry name" value="DsbC_N"/>
    <property type="match status" value="1"/>
</dbReference>
<dbReference type="SUPFAM" id="SSF54423">
    <property type="entry name" value="DsbC/DsbG N-terminal domain-like"/>
    <property type="match status" value="1"/>
</dbReference>
<dbReference type="Proteomes" id="UP001158049">
    <property type="component" value="Unassembled WGS sequence"/>
</dbReference>
<accession>A0ABY1QIP3</accession>
<feature type="signal peptide" evidence="7">
    <location>
        <begin position="1"/>
        <end position="19"/>
    </location>
</feature>
<reference evidence="9 10" key="1">
    <citation type="submission" date="2017-05" db="EMBL/GenBank/DDBJ databases">
        <authorList>
            <person name="Varghese N."/>
            <person name="Submissions S."/>
        </authorList>
    </citation>
    <scope>NUCLEOTIDE SEQUENCE [LARGE SCALE GENOMIC DNA]</scope>
    <source>
        <strain evidence="9 10">DSM 26001</strain>
    </source>
</reference>
<dbReference type="InterPro" id="IPR051470">
    <property type="entry name" value="Thiol:disulfide_interchange"/>
</dbReference>
<dbReference type="InterPro" id="IPR009094">
    <property type="entry name" value="DiS-bond_isomerase_DsbC/G_N_sf"/>
</dbReference>
<organism evidence="9 10">
    <name type="scientific">Noviherbaspirillum suwonense</name>
    <dbReference type="NCBI Taxonomy" id="1224511"/>
    <lineage>
        <taxon>Bacteria</taxon>
        <taxon>Pseudomonadati</taxon>
        <taxon>Pseudomonadota</taxon>
        <taxon>Betaproteobacteria</taxon>
        <taxon>Burkholderiales</taxon>
        <taxon>Oxalobacteraceae</taxon>
        <taxon>Noviherbaspirillum</taxon>
    </lineage>
</organism>
<dbReference type="InterPro" id="IPR012336">
    <property type="entry name" value="Thioredoxin-like_fold"/>
</dbReference>
<dbReference type="InterPro" id="IPR033954">
    <property type="entry name" value="DiS-bond_Isoase_DsbC/G"/>
</dbReference>
<dbReference type="SUPFAM" id="SSF52833">
    <property type="entry name" value="Thioredoxin-like"/>
    <property type="match status" value="1"/>
</dbReference>
<keyword evidence="6 7" id="KW-0676">Redox-active center</keyword>
<dbReference type="RefSeq" id="WP_283444082.1">
    <property type="nucleotide sequence ID" value="NZ_FXUL01000018.1"/>
</dbReference>
<comment type="caution">
    <text evidence="9">The sequence shown here is derived from an EMBL/GenBank/DDBJ whole genome shotgun (WGS) entry which is preliminary data.</text>
</comment>
<dbReference type="Gene3D" id="3.10.450.70">
    <property type="entry name" value="Disulphide bond isomerase, DsbC/G, N-terminal"/>
    <property type="match status" value="1"/>
</dbReference>
<evidence type="ECO:0000259" key="8">
    <source>
        <dbReference type="PROSITE" id="PS51352"/>
    </source>
</evidence>
<evidence type="ECO:0000313" key="9">
    <source>
        <dbReference type="EMBL" id="SMP72450.1"/>
    </source>
</evidence>
<dbReference type="EMBL" id="FXUL01000018">
    <property type="protein sequence ID" value="SMP72450.1"/>
    <property type="molecule type" value="Genomic_DNA"/>
</dbReference>
<protein>
    <recommendedName>
        <fullName evidence="7">Thiol:disulfide interchange protein</fullName>
    </recommendedName>
</protein>